<feature type="domain" description="AP5B1 middle" evidence="3">
    <location>
        <begin position="81"/>
        <end position="412"/>
    </location>
</feature>
<dbReference type="InterPro" id="IPR038741">
    <property type="entry name" value="AP5B1"/>
</dbReference>
<dbReference type="GO" id="GO:0030119">
    <property type="term" value="C:AP-type membrane coat adaptor complex"/>
    <property type="evidence" value="ECO:0007669"/>
    <property type="project" value="TreeGrafter"/>
</dbReference>
<evidence type="ECO:0000259" key="3">
    <source>
        <dbReference type="Pfam" id="PF21588"/>
    </source>
</evidence>
<feature type="compositionally biased region" description="Polar residues" evidence="1">
    <location>
        <begin position="1563"/>
        <end position="1573"/>
    </location>
</feature>
<dbReference type="Pfam" id="PF21588">
    <property type="entry name" value="AP5B1_middle"/>
    <property type="match status" value="1"/>
</dbReference>
<name>M8BM89_AEGTA</name>
<proteinExistence type="predicted"/>
<dbReference type="PANTHER" id="PTHR34033">
    <property type="entry name" value="AP-5 COMPLEX SUBUNIT BETA-1"/>
    <property type="match status" value="1"/>
</dbReference>
<organism evidence="4">
    <name type="scientific">Aegilops tauschii</name>
    <name type="common">Tausch's goatgrass</name>
    <name type="synonym">Aegilops squarrosa</name>
    <dbReference type="NCBI Taxonomy" id="37682"/>
    <lineage>
        <taxon>Eukaryota</taxon>
        <taxon>Viridiplantae</taxon>
        <taxon>Streptophyta</taxon>
        <taxon>Embryophyta</taxon>
        <taxon>Tracheophyta</taxon>
        <taxon>Spermatophyta</taxon>
        <taxon>Magnoliopsida</taxon>
        <taxon>Liliopsida</taxon>
        <taxon>Poales</taxon>
        <taxon>Poaceae</taxon>
        <taxon>BOP clade</taxon>
        <taxon>Pooideae</taxon>
        <taxon>Triticodae</taxon>
        <taxon>Triticeae</taxon>
        <taxon>Triticinae</taxon>
        <taxon>Aegilops</taxon>
    </lineage>
</organism>
<dbReference type="PANTHER" id="PTHR34033:SF1">
    <property type="entry name" value="AP-5 COMPLEX SUBUNIT BETA-1"/>
    <property type="match status" value="1"/>
</dbReference>
<evidence type="ECO:0000259" key="2">
    <source>
        <dbReference type="Pfam" id="PF13968"/>
    </source>
</evidence>
<dbReference type="EnsemblPlants" id="EMT26105">
    <property type="protein sequence ID" value="EMT26105"/>
    <property type="gene ID" value="F775_01583"/>
</dbReference>
<dbReference type="InterPro" id="IPR025315">
    <property type="entry name" value="DUF4220"/>
</dbReference>
<feature type="region of interest" description="Disordered" evidence="1">
    <location>
        <begin position="1552"/>
        <end position="1606"/>
    </location>
</feature>
<reference evidence="4" key="1">
    <citation type="submission" date="2015-06" db="UniProtKB">
        <authorList>
            <consortium name="EnsemblPlants"/>
        </authorList>
    </citation>
    <scope>IDENTIFICATION</scope>
</reference>
<dbReference type="Pfam" id="PF04578">
    <property type="entry name" value="DUF594"/>
    <property type="match status" value="1"/>
</dbReference>
<dbReference type="GO" id="GO:0016197">
    <property type="term" value="P:endosomal transport"/>
    <property type="evidence" value="ECO:0007669"/>
    <property type="project" value="InterPro"/>
</dbReference>
<protein>
    <submittedName>
        <fullName evidence="4">Uncharacterized protein</fullName>
    </submittedName>
</protein>
<feature type="domain" description="DUF4220" evidence="2">
    <location>
        <begin position="919"/>
        <end position="1220"/>
    </location>
</feature>
<dbReference type="InterPro" id="IPR048979">
    <property type="entry name" value="AP5B1_middle"/>
</dbReference>
<evidence type="ECO:0000256" key="1">
    <source>
        <dbReference type="SAM" id="MobiDB-lite"/>
    </source>
</evidence>
<dbReference type="InterPro" id="IPR007658">
    <property type="entry name" value="DUF594"/>
</dbReference>
<evidence type="ECO:0000313" key="4">
    <source>
        <dbReference type="EnsemblPlants" id="EMT26105"/>
    </source>
</evidence>
<dbReference type="Pfam" id="PF13968">
    <property type="entry name" value="DUF4220"/>
    <property type="match status" value="1"/>
</dbReference>
<sequence length="1606" mass="178830">MEVTAIVAEVATAVLEWAPAIAAHVKVQFSGMAYSSSPMLLHSVLTLFAKFPDAFGAEDERKMARRLASAACEAHRRRRRPMLLHSVLTLFAKFPDAFGAEDERKMARRLASAACEAHRPLPVRLLVLHWLLGSGRFRDSVPGLAKWFYPGMFDPLALKAKKLDCLGFVAATVDSDKVEGGSYGQQTTEFIDDGLVCVSAFRWLPAWSTETSVAFRALHRVLVGAAPHGTNDKGCSGAGELLNSTTFHHFQAMLVDMASEHRSLVPVIADFINRLLACTTHRWVGEQLLRTFDECLLPRLEPGYQLASYYPLFEKIAQNEAVPQLRLIELLTKQMVCLAKKHDPDTELKSWSQGSKVVGICRIMLKHHHSSHIFLPLTHLLVRTIESFPDLEIRDHARICLRMLSCIPGKKLRNLMGIGEQPTPSHPGSMFDDPSERPAQDPSSMPALASYIHLERVVPLVVKQSWALTLPNFSVQSRASGHIISIQDVSVTPPEQEKPPQPTIERIGYTQEALRVMDSKGAETLEILRRHFSCIPDYLHSSGGLKVKIHCTFRFDSEPFNRAWVSDSPVPSSEGEDELPALYAVTITLSSSAQFGKIPSCHVPFLLGEPPASGVDIVPVDNCHQEESSYRASVMIELEPREPSPGLIDVEIAANTENCQVICGSLKPITVGIEDMFLKASVPPDTPKDGTAEYYQDLFHALWEACNSSSNTGRETFPLSGGKGLVAISGTRSVKLLEVTPKVLIGALEKYLAPFVVSVAGRSLITILRGNGLIENVVWEESDSDAAVGADALVPYSMENNLQLQHIDDDEIGIGAQRFAHLSKRDMGVMRVLIFLPPRGISHNHFLDENLPNNPAEQKWSIEERSKGELMGVSGAVQWWEVSQLRILVLASLVIQYILLFASAARKFPIRSWFRPVIWLAYLGSDAIAIYALATLFNRHRESHQEDGDGGSNILEVLWAPILLIHLGGQDGITAYNIEDNELWTRHILTSVSQVTVAVYVFWKSWPGDDRRLLQAAILLFIPGILKCLEKPWALNRASISSLVSSGEPVWRSINTQKLKIDLLEDFIHKATSPAGANDYLLTPATPVDFTPHKLFVDVASPSPDDRIRMLQSFSALDDNHAYCKLQHWLSETFQLLYTKEKMFPIESGFAGRTNNIAHARASSTKVGFFRSGLVRLFAMYLPFVAIALFHYSHREVYREDDVKVTYVLLCCTAALEGHVMALKTMRRGRENRKHTDEPLFADMVSQYNLIGLVVRNKKHSRMMRILGVLGCSDFLQQRWRMKSCYSSFSITMLVLKYVKGGWEHHIRDVSTYRKFSDNRGQFTLGCEGCYEELGWSLEGAFDESVLLWHLATDFCYYDTGVSHSHHGLLCTQDSCPHAYACPAWCEGSGHHKRAVQCREMSNYMVYLLFVNPEMLMAGTRRNLFTTAYDELKGIIIQGDKQPHKEAELTQIIIAAVDGGGSPPPQQQQGGIIHDAWSIAKVLSCLPEDKMWDVIEGVWVEMLCFSAARCRGYLHAKGLATGVEYLTYVWLLLYYMGMETLAAKLQRADHHYHHNGGEHGDGPSSSHVSTAATGQEEAAGPSRSDGGAEGQSAGYHDSDDIVEEMV</sequence>
<accession>M8BM89</accession>
<feature type="region of interest" description="Disordered" evidence="1">
    <location>
        <begin position="420"/>
        <end position="443"/>
    </location>
</feature>